<evidence type="ECO:0000313" key="1">
    <source>
        <dbReference type="EMBL" id="ETA07266.1"/>
    </source>
</evidence>
<dbReference type="Gene3D" id="3.10.450.50">
    <property type="match status" value="1"/>
</dbReference>
<reference evidence="1 2" key="1">
    <citation type="journal article" date="2014" name="Genome Announc.">
        <title>Draft Genome Sequence of Gordonia alkanivorans Strain CGMCC6845, a Halotolerant Hydrocarbon-Degrading Bacterium.</title>
        <authorList>
            <person name="Wang X."/>
            <person name="Jin D."/>
            <person name="Zhou L."/>
            <person name="Wu L."/>
            <person name="An W."/>
            <person name="Zhao L."/>
        </authorList>
    </citation>
    <scope>NUCLEOTIDE SEQUENCE [LARGE SCALE GENOMIC DNA]</scope>
    <source>
        <strain evidence="1 2">CGMCC 6845</strain>
    </source>
</reference>
<gene>
    <name evidence="1" type="ORF">V525_07875</name>
</gene>
<keyword evidence="2" id="KW-1185">Reference proteome</keyword>
<evidence type="ECO:0000313" key="2">
    <source>
        <dbReference type="Proteomes" id="UP000035035"/>
    </source>
</evidence>
<evidence type="ECO:0008006" key="3">
    <source>
        <dbReference type="Google" id="ProtNLM"/>
    </source>
</evidence>
<dbReference type="HOGENOM" id="CLU_148715_1_1_11"/>
<dbReference type="SUPFAM" id="SSF54427">
    <property type="entry name" value="NTF2-like"/>
    <property type="match status" value="1"/>
</dbReference>
<dbReference type="InterPro" id="IPR032710">
    <property type="entry name" value="NTF2-like_dom_sf"/>
</dbReference>
<proteinExistence type="predicted"/>
<dbReference type="PATRIC" id="fig|1423140.3.peg.1580"/>
<dbReference type="Proteomes" id="UP000035035">
    <property type="component" value="Unassembled WGS sequence"/>
</dbReference>
<dbReference type="EMBL" id="AYXO01000012">
    <property type="protein sequence ID" value="ETA07266.1"/>
    <property type="molecule type" value="Genomic_DNA"/>
</dbReference>
<dbReference type="AlphaFoldDB" id="W9DKB4"/>
<comment type="caution">
    <text evidence="1">The sequence shown here is derived from an EMBL/GenBank/DDBJ whole genome shotgun (WGS) entry which is preliminary data.</text>
</comment>
<organism evidence="1 2">
    <name type="scientific">Gordonia alkanivorans CGMCC 6845</name>
    <dbReference type="NCBI Taxonomy" id="1423140"/>
    <lineage>
        <taxon>Bacteria</taxon>
        <taxon>Bacillati</taxon>
        <taxon>Actinomycetota</taxon>
        <taxon>Actinomycetes</taxon>
        <taxon>Mycobacteriales</taxon>
        <taxon>Gordoniaceae</taxon>
        <taxon>Gordonia</taxon>
    </lineage>
</organism>
<sequence length="88" mass="9568">MFTEDAAVTDDGRDHVGIASIRDWLDREASEYTYTTTVVGASSSPTDGAVVTTRLEGDFPGGVVDLDYRFGLDEQGRLRRLVIEPTGT</sequence>
<name>W9DKB4_9ACTN</name>
<accession>W9DKB4</accession>
<protein>
    <recommendedName>
        <fullName evidence="3">SnoaL-like domain-containing protein</fullName>
    </recommendedName>
</protein>